<feature type="transmembrane region" description="Helical" evidence="3">
    <location>
        <begin position="234"/>
        <end position="253"/>
    </location>
</feature>
<evidence type="ECO:0000256" key="2">
    <source>
        <dbReference type="SAM" id="MobiDB-lite"/>
    </source>
</evidence>
<feature type="transmembrane region" description="Helical" evidence="3">
    <location>
        <begin position="772"/>
        <end position="793"/>
    </location>
</feature>
<dbReference type="AlphaFoldDB" id="A7SD36"/>
<feature type="transmembrane region" description="Helical" evidence="3">
    <location>
        <begin position="805"/>
        <end position="824"/>
    </location>
</feature>
<organism evidence="5 6">
    <name type="scientific">Nematostella vectensis</name>
    <name type="common">Starlet sea anemone</name>
    <dbReference type="NCBI Taxonomy" id="45351"/>
    <lineage>
        <taxon>Eukaryota</taxon>
        <taxon>Metazoa</taxon>
        <taxon>Cnidaria</taxon>
        <taxon>Anthozoa</taxon>
        <taxon>Hexacorallia</taxon>
        <taxon>Actiniaria</taxon>
        <taxon>Edwardsiidae</taxon>
        <taxon>Nematostella</taxon>
    </lineage>
</organism>
<feature type="transmembrane region" description="Helical" evidence="3">
    <location>
        <begin position="88"/>
        <end position="107"/>
    </location>
</feature>
<feature type="transmembrane region" description="Helical" evidence="3">
    <location>
        <begin position="326"/>
        <end position="349"/>
    </location>
</feature>
<dbReference type="Gene3D" id="1.20.1250.20">
    <property type="entry name" value="MFS general substrate transporter like domains"/>
    <property type="match status" value="2"/>
</dbReference>
<keyword evidence="3" id="KW-0812">Transmembrane</keyword>
<dbReference type="Pfam" id="PF07690">
    <property type="entry name" value="MFS_1"/>
    <property type="match status" value="2"/>
</dbReference>
<dbReference type="InterPro" id="IPR020846">
    <property type="entry name" value="MFS_dom"/>
</dbReference>
<keyword evidence="3" id="KW-1133">Transmembrane helix</keyword>
<proteinExistence type="predicted"/>
<dbReference type="EMBL" id="DS469627">
    <property type="protein sequence ID" value="EDO38356.1"/>
    <property type="molecule type" value="Genomic_DNA"/>
</dbReference>
<dbReference type="InterPro" id="IPR011701">
    <property type="entry name" value="MFS"/>
</dbReference>
<dbReference type="PANTHER" id="PTHR11360:SF251">
    <property type="entry name" value="MAJOR FACILITATOR SUPERFAMILY (MFS) PROFILE DOMAIN-CONTAINING PROTEIN"/>
    <property type="match status" value="1"/>
</dbReference>
<dbReference type="InParanoid" id="A7SD36"/>
<feature type="transmembrane region" description="Helical" evidence="3">
    <location>
        <begin position="300"/>
        <end position="320"/>
    </location>
</feature>
<feature type="transmembrane region" description="Helical" evidence="3">
    <location>
        <begin position="464"/>
        <end position="486"/>
    </location>
</feature>
<protein>
    <recommendedName>
        <fullName evidence="4">Major facilitator superfamily (MFS) profile domain-containing protein</fullName>
    </recommendedName>
</protein>
<dbReference type="HOGENOM" id="CLU_333799_0_0_1"/>
<feature type="transmembrane region" description="Helical" evidence="3">
    <location>
        <begin position="21"/>
        <end position="47"/>
    </location>
</feature>
<feature type="transmembrane region" description="Helical" evidence="3">
    <location>
        <begin position="582"/>
        <end position="601"/>
    </location>
</feature>
<feature type="transmembrane region" description="Helical" evidence="3">
    <location>
        <begin position="493"/>
        <end position="512"/>
    </location>
</feature>
<reference evidence="5 6" key="1">
    <citation type="journal article" date="2007" name="Science">
        <title>Sea anemone genome reveals ancestral eumetazoan gene repertoire and genomic organization.</title>
        <authorList>
            <person name="Putnam N.H."/>
            <person name="Srivastava M."/>
            <person name="Hellsten U."/>
            <person name="Dirks B."/>
            <person name="Chapman J."/>
            <person name="Salamov A."/>
            <person name="Terry A."/>
            <person name="Shapiro H."/>
            <person name="Lindquist E."/>
            <person name="Kapitonov V.V."/>
            <person name="Jurka J."/>
            <person name="Genikhovich G."/>
            <person name="Grigoriev I.V."/>
            <person name="Lucas S.M."/>
            <person name="Steele R.E."/>
            <person name="Finnerty J.R."/>
            <person name="Technau U."/>
            <person name="Martindale M.Q."/>
            <person name="Rokhsar D.S."/>
        </authorList>
    </citation>
    <scope>NUCLEOTIDE SEQUENCE [LARGE SCALE GENOMIC DNA]</scope>
    <source>
        <strain evidence="6">CH2 X CH6</strain>
    </source>
</reference>
<dbReference type="InterPro" id="IPR036259">
    <property type="entry name" value="MFS_trans_sf"/>
</dbReference>
<dbReference type="GO" id="GO:0022857">
    <property type="term" value="F:transmembrane transporter activity"/>
    <property type="evidence" value="ECO:0000318"/>
    <property type="project" value="GO_Central"/>
</dbReference>
<evidence type="ECO:0000313" key="6">
    <source>
        <dbReference type="Proteomes" id="UP000001593"/>
    </source>
</evidence>
<feature type="transmembrane region" description="Helical" evidence="3">
    <location>
        <begin position="59"/>
        <end position="81"/>
    </location>
</feature>
<dbReference type="PhylomeDB" id="A7SD36"/>
<keyword evidence="3" id="KW-0472">Membrane</keyword>
<evidence type="ECO:0000256" key="3">
    <source>
        <dbReference type="SAM" id="Phobius"/>
    </source>
</evidence>
<feature type="transmembrane region" description="Helical" evidence="3">
    <location>
        <begin position="146"/>
        <end position="165"/>
    </location>
</feature>
<dbReference type="CDD" id="cd17352">
    <property type="entry name" value="MFS_MCT_SLC16"/>
    <property type="match status" value="1"/>
</dbReference>
<feature type="transmembrane region" description="Helical" evidence="3">
    <location>
        <begin position="645"/>
        <end position="664"/>
    </location>
</feature>
<dbReference type="OMA" id="TETQVGW"/>
<feature type="transmembrane region" description="Helical" evidence="3">
    <location>
        <begin position="551"/>
        <end position="570"/>
    </location>
</feature>
<gene>
    <name evidence="5" type="ORF">NEMVEDRAFT_v1g244424</name>
</gene>
<feature type="region of interest" description="Disordered" evidence="2">
    <location>
        <begin position="835"/>
        <end position="856"/>
    </location>
</feature>
<feature type="transmembrane region" description="Helical" evidence="3">
    <location>
        <begin position="737"/>
        <end position="760"/>
    </location>
</feature>
<feature type="domain" description="Major facilitator superfamily (MFS) profile" evidence="4">
    <location>
        <begin position="421"/>
        <end position="826"/>
    </location>
</feature>
<dbReference type="PROSITE" id="PS50850">
    <property type="entry name" value="MFS"/>
    <property type="match status" value="2"/>
</dbReference>
<name>A7SD36_NEMVE</name>
<evidence type="ECO:0000259" key="4">
    <source>
        <dbReference type="PROSITE" id="PS50850"/>
    </source>
</evidence>
<feature type="transmembrane region" description="Helical" evidence="3">
    <location>
        <begin position="684"/>
        <end position="704"/>
    </location>
</feature>
<evidence type="ECO:0000313" key="5">
    <source>
        <dbReference type="EMBL" id="EDO38356.1"/>
    </source>
</evidence>
<accession>A7SD36</accession>
<feature type="transmembrane region" description="Helical" evidence="3">
    <location>
        <begin position="113"/>
        <end position="137"/>
    </location>
</feature>
<feature type="transmembrane region" description="Helical" evidence="3">
    <location>
        <begin position="518"/>
        <end position="542"/>
    </location>
</feature>
<sequence length="856" mass="92775">MGLACLTSKRAPKEKDSWWSFLVCVSASISSIIILGFSNCFAVVMPVLLNYFNDSRQKIAWVGSIAQCLTFLASPLAGLLIGRFNFRVTAVLGSLTCCISLVLTSFTKASLHIFFSYSVLYGLGSCLFYMSCVYAVAEYFEKRRGLALGFLTSGISVGVLAQGPVLQVLLDAYGWRGTFRIMAGVVGVALFLLLTLDPNVKKAEIPDEQTDDVTKPQQSRGKCALVSETLRTPAYIIALVTLTLETLTAFVSYVHLVKYCMESGIPEKDASELFIFIGACALASSIVSGRVLDIKSLNPFFVNQFGAVSMGMSMVLLPLATQYTHFVIFSVFLGLGIGCCVTTLIVLVLETVREELRVVAYPIGQFVTSAGNAAGAPLAGFIADLYGSYGPSYYTAGFEGNNCNMMGLACLTSKRAPKEKDSWWSFLVCVSASISTIIILGFSHCFAVVMPVLLNYFNDSRQKIAWVGSITQCLTFFASPLAGLLIGKLSFRVTAVLGSLTCCISLVLTSFTKASLHIFFSYSVLYGLGSCLFYMSCVYAVAEYFEKRRGLALGFLTSGISVGVLAQGPVLQVLLDAYGWRITFRIMAGVVGLALFLVLTFDPNVQNATARVPVEISEEQTDDFTKPQQSRGKCALVSETLRTPAYIIALVTLTLETLTAFVSYVHLVKYCMESGIPEKDASELFIFIGACALASSIVSGRVLDIKSLNPFFVNQFGAVSMGMSMVLLPLATQYTHFVIFSVFLGLGIGCCVTTLIVLVLETVREELRVVAYPIGQFVTSAGNAAGAPLAGFIADLYGSYDPSYYTAGSIMLLAAFVPLLQYCFKPWRQTKHQQKSTNGSLLEAEKDNDEQAMTKI</sequence>
<dbReference type="InterPro" id="IPR050327">
    <property type="entry name" value="Proton-linked_MCT"/>
</dbReference>
<feature type="transmembrane region" description="Helical" evidence="3">
    <location>
        <begin position="273"/>
        <end position="293"/>
    </location>
</feature>
<evidence type="ECO:0000256" key="1">
    <source>
        <dbReference type="ARBA" id="ARBA00004141"/>
    </source>
</evidence>
<feature type="domain" description="Major facilitator superfamily (MFS) profile" evidence="4">
    <location>
        <begin position="1"/>
        <end position="415"/>
    </location>
</feature>
<dbReference type="Proteomes" id="UP000001593">
    <property type="component" value="Unassembled WGS sequence"/>
</dbReference>
<dbReference type="eggNOG" id="KOG2504">
    <property type="taxonomic scope" value="Eukaryota"/>
</dbReference>
<dbReference type="PANTHER" id="PTHR11360">
    <property type="entry name" value="MONOCARBOXYLATE TRANSPORTER"/>
    <property type="match status" value="1"/>
</dbReference>
<feature type="transmembrane region" description="Helical" evidence="3">
    <location>
        <begin position="177"/>
        <end position="196"/>
    </location>
</feature>
<keyword evidence="6" id="KW-1185">Reference proteome</keyword>
<dbReference type="SUPFAM" id="SSF103473">
    <property type="entry name" value="MFS general substrate transporter"/>
    <property type="match status" value="2"/>
</dbReference>
<feature type="transmembrane region" description="Helical" evidence="3">
    <location>
        <begin position="711"/>
        <end position="731"/>
    </location>
</feature>
<comment type="subcellular location">
    <subcellularLocation>
        <location evidence="1">Membrane</location>
        <topology evidence="1">Multi-pass membrane protein</topology>
    </subcellularLocation>
</comment>
<feature type="transmembrane region" description="Helical" evidence="3">
    <location>
        <begin position="423"/>
        <end position="452"/>
    </location>
</feature>
<dbReference type="GO" id="GO:0005886">
    <property type="term" value="C:plasma membrane"/>
    <property type="evidence" value="ECO:0000318"/>
    <property type="project" value="GO_Central"/>
</dbReference>